<evidence type="ECO:0000313" key="6">
    <source>
        <dbReference type="Proteomes" id="UP000325307"/>
    </source>
</evidence>
<keyword evidence="1" id="KW-0805">Transcription regulation</keyword>
<dbReference type="GO" id="GO:0043565">
    <property type="term" value="F:sequence-specific DNA binding"/>
    <property type="evidence" value="ECO:0007669"/>
    <property type="project" value="InterPro"/>
</dbReference>
<dbReference type="SUPFAM" id="SSF54909">
    <property type="entry name" value="Dimeric alpha+beta barrel"/>
    <property type="match status" value="1"/>
</dbReference>
<dbReference type="Pfam" id="PF01037">
    <property type="entry name" value="AsnC_trans_reg"/>
    <property type="match status" value="1"/>
</dbReference>
<proteinExistence type="predicted"/>
<dbReference type="Proteomes" id="UP000325307">
    <property type="component" value="Unassembled WGS sequence"/>
</dbReference>
<evidence type="ECO:0000256" key="3">
    <source>
        <dbReference type="ARBA" id="ARBA00023163"/>
    </source>
</evidence>
<organism evidence="5 6">
    <name type="scientific">Zafaria cholistanensis</name>
    <dbReference type="NCBI Taxonomy" id="1682741"/>
    <lineage>
        <taxon>Bacteria</taxon>
        <taxon>Bacillati</taxon>
        <taxon>Actinomycetota</taxon>
        <taxon>Actinomycetes</taxon>
        <taxon>Micrococcales</taxon>
        <taxon>Micrococcaceae</taxon>
        <taxon>Zafaria</taxon>
    </lineage>
</organism>
<dbReference type="InterPro" id="IPR036388">
    <property type="entry name" value="WH-like_DNA-bd_sf"/>
</dbReference>
<keyword evidence="3" id="KW-0804">Transcription</keyword>
<dbReference type="SUPFAM" id="SSF46785">
    <property type="entry name" value="Winged helix' DNA-binding domain"/>
    <property type="match status" value="1"/>
</dbReference>
<dbReference type="Gene3D" id="1.10.10.10">
    <property type="entry name" value="Winged helix-like DNA-binding domain superfamily/Winged helix DNA-binding domain"/>
    <property type="match status" value="1"/>
</dbReference>
<dbReference type="GO" id="GO:0043200">
    <property type="term" value="P:response to amino acid"/>
    <property type="evidence" value="ECO:0007669"/>
    <property type="project" value="TreeGrafter"/>
</dbReference>
<protein>
    <submittedName>
        <fullName evidence="5">AsnC family transcriptional regulator</fullName>
    </submittedName>
</protein>
<dbReference type="Gene3D" id="3.30.70.920">
    <property type="match status" value="1"/>
</dbReference>
<evidence type="ECO:0000256" key="1">
    <source>
        <dbReference type="ARBA" id="ARBA00023015"/>
    </source>
</evidence>
<dbReference type="AlphaFoldDB" id="A0A5A7NQK3"/>
<dbReference type="GO" id="GO:0005829">
    <property type="term" value="C:cytosol"/>
    <property type="evidence" value="ECO:0007669"/>
    <property type="project" value="TreeGrafter"/>
</dbReference>
<dbReference type="InterPro" id="IPR011008">
    <property type="entry name" value="Dimeric_a/b-barrel"/>
</dbReference>
<dbReference type="PANTHER" id="PTHR30154">
    <property type="entry name" value="LEUCINE-RESPONSIVE REGULATORY PROTEIN"/>
    <property type="match status" value="1"/>
</dbReference>
<dbReference type="PANTHER" id="PTHR30154:SF34">
    <property type="entry name" value="TRANSCRIPTIONAL REGULATOR AZLB"/>
    <property type="match status" value="1"/>
</dbReference>
<dbReference type="InterPro" id="IPR019888">
    <property type="entry name" value="Tscrpt_reg_AsnC-like"/>
</dbReference>
<dbReference type="InterPro" id="IPR019887">
    <property type="entry name" value="Tscrpt_reg_AsnC/Lrp_C"/>
</dbReference>
<keyword evidence="2" id="KW-0238">DNA-binding</keyword>
<dbReference type="PRINTS" id="PR00033">
    <property type="entry name" value="HTHASNC"/>
</dbReference>
<dbReference type="SMART" id="SM00344">
    <property type="entry name" value="HTH_ASNC"/>
    <property type="match status" value="1"/>
</dbReference>
<gene>
    <name evidence="5" type="ORF">NCCP1664_15210</name>
</gene>
<feature type="domain" description="HTH asnC-type" evidence="4">
    <location>
        <begin position="4"/>
        <end position="65"/>
    </location>
</feature>
<accession>A0A5A7NQK3</accession>
<dbReference type="InterPro" id="IPR000485">
    <property type="entry name" value="AsnC-type_HTH_dom"/>
</dbReference>
<evidence type="ECO:0000313" key="5">
    <source>
        <dbReference type="EMBL" id="GER23025.1"/>
    </source>
</evidence>
<sequence>MYRLDALDARLLLALDRDPSATVLALSQTLGVARNTVQARLRRLTEGGALQPFSRRVDPRALGYDLTAFVELAIRQGSGDAALAELRKIPEIIEIHSTTGDADLLLRVVARDTADLHRITNLMLEIPGVLRTNTSIALREVMPLRLTDLLRQAAEGR</sequence>
<dbReference type="Pfam" id="PF13404">
    <property type="entry name" value="HTH_AsnC-type"/>
    <property type="match status" value="1"/>
</dbReference>
<keyword evidence="6" id="KW-1185">Reference proteome</keyword>
<evidence type="ECO:0000259" key="4">
    <source>
        <dbReference type="PROSITE" id="PS50956"/>
    </source>
</evidence>
<dbReference type="PROSITE" id="PS50956">
    <property type="entry name" value="HTH_ASNC_2"/>
    <property type="match status" value="1"/>
</dbReference>
<evidence type="ECO:0000256" key="2">
    <source>
        <dbReference type="ARBA" id="ARBA00023125"/>
    </source>
</evidence>
<dbReference type="InterPro" id="IPR036390">
    <property type="entry name" value="WH_DNA-bd_sf"/>
</dbReference>
<reference evidence="5 6" key="1">
    <citation type="submission" date="2019-09" db="EMBL/GenBank/DDBJ databases">
        <title>Arthrobacter zafarii sp. nov., a moderately thermotolerant and halotolerant actinobacterium isolated from Cholistan desert soil of Pakistan.</title>
        <authorList>
            <person name="Amin A."/>
            <person name="Ahmed I."/>
            <person name="Khalid N."/>
            <person name="Schumann P."/>
            <person name="Busse H.J."/>
            <person name="Khan I.U."/>
            <person name="Li S."/>
            <person name="Li W.J."/>
        </authorList>
    </citation>
    <scope>NUCLEOTIDE SEQUENCE [LARGE SCALE GENOMIC DNA]</scope>
    <source>
        <strain evidence="5 6">NCCP-1664</strain>
    </source>
</reference>
<name>A0A5A7NQK3_9MICC</name>
<comment type="caution">
    <text evidence="5">The sequence shown here is derived from an EMBL/GenBank/DDBJ whole genome shotgun (WGS) entry which is preliminary data.</text>
</comment>
<dbReference type="EMBL" id="BKDJ01000006">
    <property type="protein sequence ID" value="GER23025.1"/>
    <property type="molecule type" value="Genomic_DNA"/>
</dbReference>